<gene>
    <name evidence="2" type="ORF">PSS4_v1_1560081</name>
</gene>
<feature type="region of interest" description="Disordered" evidence="1">
    <location>
        <begin position="22"/>
        <end position="68"/>
    </location>
</feature>
<reference evidence="2" key="1">
    <citation type="submission" date="2015-10" db="EMBL/GenBank/DDBJ databases">
        <authorList>
            <person name="Gilbert D.G."/>
        </authorList>
    </citation>
    <scope>NUCLEOTIDE SEQUENCE</scope>
    <source>
        <strain evidence="2">Phyl III-seqv23</strain>
    </source>
</reference>
<proteinExistence type="predicted"/>
<dbReference type="AlphaFoldDB" id="A0A0S4UEK2"/>
<evidence type="ECO:0000256" key="1">
    <source>
        <dbReference type="SAM" id="MobiDB-lite"/>
    </source>
</evidence>
<dbReference type="EMBL" id="LN899821">
    <property type="protein sequence ID" value="CUV20560.1"/>
    <property type="molecule type" value="Genomic_DNA"/>
</dbReference>
<organism evidence="2">
    <name type="scientific">Ralstonia solanacearum</name>
    <name type="common">Pseudomonas solanacearum</name>
    <dbReference type="NCBI Taxonomy" id="305"/>
    <lineage>
        <taxon>Bacteria</taxon>
        <taxon>Pseudomonadati</taxon>
        <taxon>Pseudomonadota</taxon>
        <taxon>Betaproteobacteria</taxon>
        <taxon>Burkholderiales</taxon>
        <taxon>Burkholderiaceae</taxon>
        <taxon>Ralstonia</taxon>
        <taxon>Ralstonia solanacearum species complex</taxon>
    </lineage>
</organism>
<protein>
    <submittedName>
        <fullName evidence="2">Uncharacterized protein</fullName>
    </submittedName>
</protein>
<feature type="compositionally biased region" description="Low complexity" evidence="1">
    <location>
        <begin position="54"/>
        <end position="64"/>
    </location>
</feature>
<accession>A0A0S4UEK2</accession>
<evidence type="ECO:0000313" key="2">
    <source>
        <dbReference type="EMBL" id="CUV20560.1"/>
    </source>
</evidence>
<sequence length="209" mass="22285">MMSETEVHAVMGEALMSRGLATAEQVQADRASLEARIASEEPGAQPAPAPQPQQPGAVPAQAVPTKPTTDDELTQIAFAGEAGPQSYRFEAPPRGVESSLEQEVTFRSFFHSEGLPQSIAGEIGRQWSKACANPPDAAALEMGRQQGMQALSRMWGAERDANLAIAQREVQRMAKGRPEIIAMLDQSGMGNSPWLAATLVHLAKAKGRA</sequence>
<name>A0A0S4UEK2_RALSL</name>